<proteinExistence type="predicted"/>
<keyword evidence="2" id="KW-0540">Nuclease</keyword>
<evidence type="ECO:0000313" key="3">
    <source>
        <dbReference type="Proteomes" id="UP000663586"/>
    </source>
</evidence>
<dbReference type="EMBL" id="CP064786">
    <property type="protein sequence ID" value="QSG02893.1"/>
    <property type="molecule type" value="Genomic_DNA"/>
</dbReference>
<keyword evidence="2" id="KW-0378">Hydrolase</keyword>
<protein>
    <submittedName>
        <fullName evidence="2">HNH family endonuclease</fullName>
    </submittedName>
</protein>
<dbReference type="GO" id="GO:0004519">
    <property type="term" value="F:endonuclease activity"/>
    <property type="evidence" value="ECO:0007669"/>
    <property type="project" value="UniProtKB-KW"/>
</dbReference>
<gene>
    <name evidence="2" type="ORF">AArcS_1683</name>
</gene>
<keyword evidence="2" id="KW-0255">Endonuclease</keyword>
<evidence type="ECO:0000259" key="1">
    <source>
        <dbReference type="Pfam" id="PF13391"/>
    </source>
</evidence>
<sequence length="174" mass="19713">MSDSRIRKRLAGPRLARPCRGCFGCRQTRGIGDYSDQRFPGRAGTYDTTVRARSADPEFRATVLSRHDRTCPVSGVDHPGLLDVAYVLSWSDYLKHMADISNVLAPSKTHHAAFDRELFTIDRDYRLRVNPSFEMQSDLLQRTIIDQADDQVALPDGDLNVEYLDMHNSSLAWV</sequence>
<dbReference type="InterPro" id="IPR003615">
    <property type="entry name" value="HNH_nuc"/>
</dbReference>
<dbReference type="Proteomes" id="UP000663586">
    <property type="component" value="Chromosome"/>
</dbReference>
<accession>A0A897MV09</accession>
<dbReference type="AlphaFoldDB" id="A0A897MV09"/>
<reference evidence="2" key="1">
    <citation type="submission" date="2020-11" db="EMBL/GenBank/DDBJ databases">
        <title>Carbohydrate-dependent, anaerobic sulfur respiration: A novel catabolism in halophilic archaea.</title>
        <authorList>
            <person name="Sorokin D.Y."/>
            <person name="Messina E."/>
            <person name="Smedile F."/>
            <person name="La Cono V."/>
            <person name="Hallsworth J.E."/>
            <person name="Yakimov M.M."/>
        </authorList>
    </citation>
    <scope>NUCLEOTIDE SEQUENCE</scope>
    <source>
        <strain evidence="2">AArc-S</strain>
    </source>
</reference>
<evidence type="ECO:0000313" key="2">
    <source>
        <dbReference type="EMBL" id="QSG02893.1"/>
    </source>
</evidence>
<name>A0A897MV09_9EURY</name>
<organism evidence="2 3">
    <name type="scientific">Natranaeroarchaeum sulfidigenes</name>
    <dbReference type="NCBI Taxonomy" id="2784880"/>
    <lineage>
        <taxon>Archaea</taxon>
        <taxon>Methanobacteriati</taxon>
        <taxon>Methanobacteriota</taxon>
        <taxon>Stenosarchaea group</taxon>
        <taxon>Halobacteria</taxon>
        <taxon>Halobacteriales</taxon>
        <taxon>Natronoarchaeaceae</taxon>
        <taxon>Natranaeroarchaeum</taxon>
    </lineage>
</organism>
<dbReference type="Pfam" id="PF13391">
    <property type="entry name" value="HNH_2"/>
    <property type="match status" value="1"/>
</dbReference>
<dbReference type="KEGG" id="hara:AArcS_1683"/>
<feature type="domain" description="HNH nuclease" evidence="1">
    <location>
        <begin position="71"/>
        <end position="122"/>
    </location>
</feature>
<keyword evidence="3" id="KW-1185">Reference proteome</keyword>